<keyword evidence="5 6" id="KW-0472">Membrane</keyword>
<sequence length="208" mass="22334">MITSQLRELSVHKGFARLISARFISNVGNGLSPIALAYGVLSLSGATGKDLSLVMSARIFPMIALMLFGGVIGDRFKRNRIVGGTDILGSSFVAISAASFLFGFASIPLLVFMGFLFGVLNAMWWPAMSGVLPAILPKEKLKDGNAVVGLLSNFGYVVGALMGGHACYLIWLWLGLACRCTLVFSRWFFGVEFRCSSDGAARTDVSLY</sequence>
<evidence type="ECO:0000313" key="7">
    <source>
        <dbReference type="EMBL" id="CAB5105332.1"/>
    </source>
</evidence>
<feature type="transmembrane region" description="Helical" evidence="6">
    <location>
        <begin position="53"/>
        <end position="73"/>
    </location>
</feature>
<dbReference type="InterPro" id="IPR011701">
    <property type="entry name" value="MFS"/>
</dbReference>
<dbReference type="GO" id="GO:0005886">
    <property type="term" value="C:plasma membrane"/>
    <property type="evidence" value="ECO:0007669"/>
    <property type="project" value="UniProtKB-SubCell"/>
</dbReference>
<accession>A0A6J7VUG8</accession>
<proteinExistence type="predicted"/>
<evidence type="ECO:0000256" key="5">
    <source>
        <dbReference type="ARBA" id="ARBA00023136"/>
    </source>
</evidence>
<dbReference type="InterPro" id="IPR036259">
    <property type="entry name" value="MFS_trans_sf"/>
</dbReference>
<keyword evidence="2" id="KW-1003">Cell membrane</keyword>
<dbReference type="SUPFAM" id="SSF103473">
    <property type="entry name" value="MFS general substrate transporter"/>
    <property type="match status" value="1"/>
</dbReference>
<dbReference type="PANTHER" id="PTHR23513">
    <property type="entry name" value="INTEGRAL MEMBRANE EFFLUX PROTEIN-RELATED"/>
    <property type="match status" value="1"/>
</dbReference>
<dbReference type="Pfam" id="PF07690">
    <property type="entry name" value="MFS_1"/>
    <property type="match status" value="1"/>
</dbReference>
<evidence type="ECO:0000256" key="6">
    <source>
        <dbReference type="SAM" id="Phobius"/>
    </source>
</evidence>
<comment type="subcellular location">
    <subcellularLocation>
        <location evidence="1">Cell membrane</location>
        <topology evidence="1">Multi-pass membrane protein</topology>
    </subcellularLocation>
</comment>
<keyword evidence="4 6" id="KW-1133">Transmembrane helix</keyword>
<dbReference type="EMBL" id="CAFBRV010000008">
    <property type="protein sequence ID" value="CAB5105332.1"/>
    <property type="molecule type" value="Genomic_DNA"/>
</dbReference>
<feature type="transmembrane region" description="Helical" evidence="6">
    <location>
        <begin position="21"/>
        <end position="41"/>
    </location>
</feature>
<gene>
    <name evidence="7" type="ORF">UFOPK4410_00198</name>
</gene>
<dbReference type="AlphaFoldDB" id="A0A6J7VUG8"/>
<evidence type="ECO:0000256" key="1">
    <source>
        <dbReference type="ARBA" id="ARBA00004651"/>
    </source>
</evidence>
<protein>
    <submittedName>
        <fullName evidence="7">Unannotated protein</fullName>
    </submittedName>
</protein>
<name>A0A6J7VUG8_9ZZZZ</name>
<evidence type="ECO:0000256" key="2">
    <source>
        <dbReference type="ARBA" id="ARBA00022475"/>
    </source>
</evidence>
<evidence type="ECO:0000256" key="3">
    <source>
        <dbReference type="ARBA" id="ARBA00022692"/>
    </source>
</evidence>
<dbReference type="GO" id="GO:0022857">
    <property type="term" value="F:transmembrane transporter activity"/>
    <property type="evidence" value="ECO:0007669"/>
    <property type="project" value="InterPro"/>
</dbReference>
<reference evidence="7" key="1">
    <citation type="submission" date="2020-05" db="EMBL/GenBank/DDBJ databases">
        <authorList>
            <person name="Chiriac C."/>
            <person name="Salcher M."/>
            <person name="Ghai R."/>
            <person name="Kavagutti S V."/>
        </authorList>
    </citation>
    <scope>NUCLEOTIDE SEQUENCE</scope>
</reference>
<dbReference type="PANTHER" id="PTHR23513:SF6">
    <property type="entry name" value="MAJOR FACILITATOR SUPERFAMILY ASSOCIATED DOMAIN-CONTAINING PROTEIN"/>
    <property type="match status" value="1"/>
</dbReference>
<keyword evidence="3 6" id="KW-0812">Transmembrane</keyword>
<organism evidence="7">
    <name type="scientific">freshwater metagenome</name>
    <dbReference type="NCBI Taxonomy" id="449393"/>
    <lineage>
        <taxon>unclassified sequences</taxon>
        <taxon>metagenomes</taxon>
        <taxon>ecological metagenomes</taxon>
    </lineage>
</organism>
<dbReference type="Gene3D" id="1.20.1250.20">
    <property type="entry name" value="MFS general substrate transporter like domains"/>
    <property type="match status" value="1"/>
</dbReference>
<evidence type="ECO:0000256" key="4">
    <source>
        <dbReference type="ARBA" id="ARBA00022989"/>
    </source>
</evidence>